<protein>
    <recommendedName>
        <fullName evidence="1">DinB-like domain-containing protein</fullName>
    </recommendedName>
</protein>
<proteinExistence type="predicted"/>
<gene>
    <name evidence="2" type="ORF">Aru02nite_23830</name>
</gene>
<dbReference type="SUPFAM" id="SSF109854">
    <property type="entry name" value="DinB/YfiT-like putative metalloenzymes"/>
    <property type="match status" value="1"/>
</dbReference>
<evidence type="ECO:0000313" key="2">
    <source>
        <dbReference type="EMBL" id="GID11494.1"/>
    </source>
</evidence>
<dbReference type="Gene3D" id="1.20.120.450">
    <property type="entry name" value="dinb family like domain"/>
    <property type="match status" value="1"/>
</dbReference>
<dbReference type="AlphaFoldDB" id="A0A8J3N9N6"/>
<accession>A0A8J3N9N6</accession>
<evidence type="ECO:0000259" key="1">
    <source>
        <dbReference type="Pfam" id="PF12867"/>
    </source>
</evidence>
<keyword evidence="3" id="KW-1185">Reference proteome</keyword>
<feature type="domain" description="DinB-like" evidence="1">
    <location>
        <begin position="28"/>
        <end position="160"/>
    </location>
</feature>
<dbReference type="InterPro" id="IPR024775">
    <property type="entry name" value="DinB-like"/>
</dbReference>
<dbReference type="InterPro" id="IPR034660">
    <property type="entry name" value="DinB/YfiT-like"/>
</dbReference>
<name>A0A8J3N9N6_9ACTN</name>
<sequence length="219" mass="23499">MSASRVAILRAMPISLPQPAVDVRDTVRDVVDRLSLVPDDGWARPAAGLDWSCRETVAHMMDDLGGYAMQLSGERGHGDSYTPLVEGIRPRADGPSFLFWPEEDGGTRAICESLDAVGGLLVAVVAAAPADRIGWHPYGNPDATGLAAMGIAETTLHTRDILTAHGIDYRPDDAIVARVLDRIFPAAARTGDAWHDLLAATGRTPETKGITWRWDSAAH</sequence>
<organism evidence="2 3">
    <name type="scientific">Actinocatenispora rupis</name>
    <dbReference type="NCBI Taxonomy" id="519421"/>
    <lineage>
        <taxon>Bacteria</taxon>
        <taxon>Bacillati</taxon>
        <taxon>Actinomycetota</taxon>
        <taxon>Actinomycetes</taxon>
        <taxon>Micromonosporales</taxon>
        <taxon>Micromonosporaceae</taxon>
        <taxon>Actinocatenispora</taxon>
    </lineage>
</organism>
<dbReference type="EMBL" id="BOMB01000012">
    <property type="protein sequence ID" value="GID11494.1"/>
    <property type="molecule type" value="Genomic_DNA"/>
</dbReference>
<evidence type="ECO:0000313" key="3">
    <source>
        <dbReference type="Proteomes" id="UP000612808"/>
    </source>
</evidence>
<reference evidence="2" key="1">
    <citation type="submission" date="2021-01" db="EMBL/GenBank/DDBJ databases">
        <title>Whole genome shotgun sequence of Actinocatenispora rupis NBRC 107355.</title>
        <authorList>
            <person name="Komaki H."/>
            <person name="Tamura T."/>
        </authorList>
    </citation>
    <scope>NUCLEOTIDE SEQUENCE</scope>
    <source>
        <strain evidence="2">NBRC 107355</strain>
    </source>
</reference>
<dbReference type="Proteomes" id="UP000612808">
    <property type="component" value="Unassembled WGS sequence"/>
</dbReference>
<dbReference type="Pfam" id="PF12867">
    <property type="entry name" value="DinB_2"/>
    <property type="match status" value="1"/>
</dbReference>
<comment type="caution">
    <text evidence="2">The sequence shown here is derived from an EMBL/GenBank/DDBJ whole genome shotgun (WGS) entry which is preliminary data.</text>
</comment>